<name>A0A8J4G5U2_9CHLO</name>
<feature type="compositionally biased region" description="Polar residues" evidence="1">
    <location>
        <begin position="1"/>
        <end position="18"/>
    </location>
</feature>
<evidence type="ECO:0000313" key="5">
    <source>
        <dbReference type="Proteomes" id="UP000747110"/>
    </source>
</evidence>
<proteinExistence type="predicted"/>
<evidence type="ECO:0000256" key="1">
    <source>
        <dbReference type="SAM" id="MobiDB-lite"/>
    </source>
</evidence>
<dbReference type="AlphaFoldDB" id="A0A8J4G5U2"/>
<gene>
    <name evidence="2" type="ORF">Vretifemale_5574</name>
    <name evidence="3" type="ORF">Vretimale_5553</name>
</gene>
<dbReference type="EMBL" id="BNCP01000008">
    <property type="protein sequence ID" value="GIL75843.1"/>
    <property type="molecule type" value="Genomic_DNA"/>
</dbReference>
<comment type="caution">
    <text evidence="3">The sequence shown here is derived from an EMBL/GenBank/DDBJ whole genome shotgun (WGS) entry which is preliminary data.</text>
</comment>
<sequence length="423" mass="45141">MAESPTPETGTPESQSPARTPPALITTEELLQSMVVKSPEVPTPPFEPSPSGSVSQRTPTDRYEFLRAADAGHRLQGLRLPPEEELRAAALGGRLAVGPPPRLPHQLSPALQSVLHGWRSVYESCRKAPELQALVGECYAREAVFEDALVSARGQEAVYRQFAMLGAAVRSVQVAAYSLSVAPLWRPTILFEAPLGAGPEAQATALVSSKVQPPQHVAQRPSMIPRHPQSQPQPQSQRVGLQEISILSRQQQHEAEVAVARQQVQLHLTRVTVENVQCFELGLPPWLTWLVGSKQGGLQIRLYVTSILLVASDMPLAVSGSGGGWEGEWPADVTASRLAGAAAALGRDGAAAAGGPGELLSTLYGGAAPAAAAGGGPRADTCAPCWRIVHHADIWHNVPLVWWRLRRALCVAMDALLGPLLRV</sequence>
<dbReference type="Proteomes" id="UP000722791">
    <property type="component" value="Unassembled WGS sequence"/>
</dbReference>
<evidence type="ECO:0000313" key="3">
    <source>
        <dbReference type="EMBL" id="GIM00559.1"/>
    </source>
</evidence>
<dbReference type="OrthoDB" id="546259at2759"/>
<dbReference type="EMBL" id="BNCQ01000008">
    <property type="protein sequence ID" value="GIM00559.1"/>
    <property type="molecule type" value="Genomic_DNA"/>
</dbReference>
<organism evidence="3 4">
    <name type="scientific">Volvox reticuliferus</name>
    <dbReference type="NCBI Taxonomy" id="1737510"/>
    <lineage>
        <taxon>Eukaryota</taxon>
        <taxon>Viridiplantae</taxon>
        <taxon>Chlorophyta</taxon>
        <taxon>core chlorophytes</taxon>
        <taxon>Chlorophyceae</taxon>
        <taxon>CS clade</taxon>
        <taxon>Chlamydomonadales</taxon>
        <taxon>Volvocaceae</taxon>
        <taxon>Volvox</taxon>
    </lineage>
</organism>
<keyword evidence="5" id="KW-1185">Reference proteome</keyword>
<protein>
    <submittedName>
        <fullName evidence="3">Uncharacterized protein</fullName>
    </submittedName>
</protein>
<evidence type="ECO:0000313" key="4">
    <source>
        <dbReference type="Proteomes" id="UP000722791"/>
    </source>
</evidence>
<evidence type="ECO:0000313" key="2">
    <source>
        <dbReference type="EMBL" id="GIL75843.1"/>
    </source>
</evidence>
<dbReference type="Proteomes" id="UP000747110">
    <property type="component" value="Unassembled WGS sequence"/>
</dbReference>
<feature type="region of interest" description="Disordered" evidence="1">
    <location>
        <begin position="1"/>
        <end position="58"/>
    </location>
</feature>
<reference evidence="3" key="1">
    <citation type="journal article" date="2021" name="Proc. Natl. Acad. Sci. U.S.A.">
        <title>Three genomes in the algal genus Volvox reveal the fate of a haploid sex-determining region after a transition to homothallism.</title>
        <authorList>
            <person name="Yamamoto K."/>
            <person name="Hamaji T."/>
            <person name="Kawai-Toyooka H."/>
            <person name="Matsuzaki R."/>
            <person name="Takahashi F."/>
            <person name="Nishimura Y."/>
            <person name="Kawachi M."/>
            <person name="Noguchi H."/>
            <person name="Minakuchi Y."/>
            <person name="Umen J.G."/>
            <person name="Toyoda A."/>
            <person name="Nozaki H."/>
        </authorList>
    </citation>
    <scope>NUCLEOTIDE SEQUENCE</scope>
    <source>
        <strain evidence="3">NIES-3785</strain>
        <strain evidence="2">NIES-3786</strain>
    </source>
</reference>
<accession>A0A8J4G5U2</accession>